<reference evidence="2 3" key="1">
    <citation type="submission" date="2021-02" db="EMBL/GenBank/DDBJ databases">
        <title>Complete genome of Desulfoluna sp. strain ASN36.</title>
        <authorList>
            <person name="Takahashi A."/>
            <person name="Kojima H."/>
            <person name="Fukui M."/>
        </authorList>
    </citation>
    <scope>NUCLEOTIDE SEQUENCE [LARGE SCALE GENOMIC DNA]</scope>
    <source>
        <strain evidence="2 3">ASN36</strain>
    </source>
</reference>
<proteinExistence type="predicted"/>
<dbReference type="Pfam" id="PF02492">
    <property type="entry name" value="cobW"/>
    <property type="match status" value="1"/>
</dbReference>
<gene>
    <name evidence="2" type="ORF">DSLASN_08520</name>
</gene>
<keyword evidence="3" id="KW-1185">Reference proteome</keyword>
<dbReference type="CDD" id="cd03112">
    <property type="entry name" value="CobW-like"/>
    <property type="match status" value="1"/>
</dbReference>
<name>A0ABN6F0T3_9BACT</name>
<dbReference type="RefSeq" id="WP_236891491.1">
    <property type="nucleotide sequence ID" value="NZ_AP024488.1"/>
</dbReference>
<dbReference type="InterPro" id="IPR003495">
    <property type="entry name" value="CobW/HypB/UreG_nucleotide-bd"/>
</dbReference>
<feature type="domain" description="CobW/HypB/UreG nucleotide-binding" evidence="1">
    <location>
        <begin position="4"/>
        <end position="181"/>
    </location>
</feature>
<evidence type="ECO:0000313" key="2">
    <source>
        <dbReference type="EMBL" id="BCS95220.1"/>
    </source>
</evidence>
<dbReference type="Gene3D" id="3.40.50.300">
    <property type="entry name" value="P-loop containing nucleotide triphosphate hydrolases"/>
    <property type="match status" value="1"/>
</dbReference>
<dbReference type="EMBL" id="AP024488">
    <property type="protein sequence ID" value="BCS95220.1"/>
    <property type="molecule type" value="Genomic_DNA"/>
</dbReference>
<accession>A0ABN6F0T3</accession>
<dbReference type="Proteomes" id="UP001320148">
    <property type="component" value="Chromosome"/>
</dbReference>
<organism evidence="2 3">
    <name type="scientific">Desulfoluna limicola</name>
    <dbReference type="NCBI Taxonomy" id="2810562"/>
    <lineage>
        <taxon>Bacteria</taxon>
        <taxon>Pseudomonadati</taxon>
        <taxon>Thermodesulfobacteriota</taxon>
        <taxon>Desulfobacteria</taxon>
        <taxon>Desulfobacterales</taxon>
        <taxon>Desulfolunaceae</taxon>
        <taxon>Desulfoluna</taxon>
    </lineage>
</organism>
<protein>
    <recommendedName>
        <fullName evidence="1">CobW/HypB/UreG nucleotide-binding domain-containing protein</fullName>
    </recommendedName>
</protein>
<dbReference type="SUPFAM" id="SSF52540">
    <property type="entry name" value="P-loop containing nucleoside triphosphate hydrolases"/>
    <property type="match status" value="1"/>
</dbReference>
<evidence type="ECO:0000259" key="1">
    <source>
        <dbReference type="Pfam" id="PF02492"/>
    </source>
</evidence>
<dbReference type="InterPro" id="IPR027417">
    <property type="entry name" value="P-loop_NTPase"/>
</dbReference>
<dbReference type="PANTHER" id="PTHR13748">
    <property type="entry name" value="COBW-RELATED"/>
    <property type="match status" value="1"/>
</dbReference>
<evidence type="ECO:0000313" key="3">
    <source>
        <dbReference type="Proteomes" id="UP001320148"/>
    </source>
</evidence>
<dbReference type="PANTHER" id="PTHR13748:SF31">
    <property type="entry name" value="ZINC-REGULATED GTPASE METALLOPROTEIN ACTIVATOR 1A-RELATED"/>
    <property type="match status" value="1"/>
</dbReference>
<dbReference type="InterPro" id="IPR051316">
    <property type="entry name" value="Zinc-reg_GTPase_activator"/>
</dbReference>
<sequence>MKTPIIVLTGFLGSGKTTLLQYLLSEFHGKKVAVLVNDFGEVPVDATLLSGKGLPEEMLYEVNGGSIFCACLKDNFILGLKALCDTNPDLILVEASGMADPSGIGPMIQHAGLGDTCEMMCNLCVFDAIKSLKLAANLDTIPRQVSAAHYVILNKTDLASEAELDAATRYIKSKNNRAEIFPTTHCRFETGVLTGQVETPFALMPSLNTTENRPDAFTIREINATISELISALESEADLLRVKGCLTENGRHVYISDTGASIETTQEEANVTPVVVIAMQGKGEGIKQRLVEAGILAKG</sequence>